<name>A0A0V0GIC6_SOLCH</name>
<sequence length="62" mass="6968">GRNALLPEFSEQIKTVQTLSNQLLGPETTLDICIALLLSSIILRERKGKKSIVHHVIYSYDC</sequence>
<dbReference type="AlphaFoldDB" id="A0A0V0GIC6"/>
<evidence type="ECO:0000313" key="1">
    <source>
        <dbReference type="EMBL" id="JAP07479.1"/>
    </source>
</evidence>
<protein>
    <submittedName>
        <fullName evidence="1">Putative ovule protein</fullName>
    </submittedName>
</protein>
<organism evidence="1">
    <name type="scientific">Solanum chacoense</name>
    <name type="common">Chaco potato</name>
    <dbReference type="NCBI Taxonomy" id="4108"/>
    <lineage>
        <taxon>Eukaryota</taxon>
        <taxon>Viridiplantae</taxon>
        <taxon>Streptophyta</taxon>
        <taxon>Embryophyta</taxon>
        <taxon>Tracheophyta</taxon>
        <taxon>Spermatophyta</taxon>
        <taxon>Magnoliopsida</taxon>
        <taxon>eudicotyledons</taxon>
        <taxon>Gunneridae</taxon>
        <taxon>Pentapetalae</taxon>
        <taxon>asterids</taxon>
        <taxon>lamiids</taxon>
        <taxon>Solanales</taxon>
        <taxon>Solanaceae</taxon>
        <taxon>Solanoideae</taxon>
        <taxon>Solaneae</taxon>
        <taxon>Solanum</taxon>
    </lineage>
</organism>
<dbReference type="EMBL" id="GEDG01038655">
    <property type="protein sequence ID" value="JAP07479.1"/>
    <property type="molecule type" value="Transcribed_RNA"/>
</dbReference>
<reference evidence="1" key="1">
    <citation type="submission" date="2015-12" db="EMBL/GenBank/DDBJ databases">
        <title>Gene expression during late stages of embryo sac development: a critical building block for successful pollen-pistil interactions.</title>
        <authorList>
            <person name="Liu Y."/>
            <person name="Joly V."/>
            <person name="Sabar M."/>
            <person name="Matton D.P."/>
        </authorList>
    </citation>
    <scope>NUCLEOTIDE SEQUENCE</scope>
</reference>
<feature type="non-terminal residue" evidence="1">
    <location>
        <position position="1"/>
    </location>
</feature>
<proteinExistence type="predicted"/>
<accession>A0A0V0GIC6</accession>